<reference evidence="9 10" key="1">
    <citation type="journal article" date="2019" name="Int. J. Syst. Evol. Microbiol.">
        <title>The Global Catalogue of Microorganisms (GCM) 10K type strain sequencing project: providing services to taxonomists for standard genome sequencing and annotation.</title>
        <authorList>
            <consortium name="The Broad Institute Genomics Platform"/>
            <consortium name="The Broad Institute Genome Sequencing Center for Infectious Disease"/>
            <person name="Wu L."/>
            <person name="Ma J."/>
        </authorList>
    </citation>
    <scope>NUCLEOTIDE SEQUENCE [LARGE SCALE GENOMIC DNA]</scope>
    <source>
        <strain evidence="9 10">JCM 16373</strain>
    </source>
</reference>
<evidence type="ECO:0000256" key="4">
    <source>
        <dbReference type="ARBA" id="ARBA00023136"/>
    </source>
</evidence>
<dbReference type="HAMAP" id="MF_02065">
    <property type="entry name" value="MltG"/>
    <property type="match status" value="1"/>
</dbReference>
<evidence type="ECO:0000256" key="6">
    <source>
        <dbReference type="ARBA" id="ARBA00023316"/>
    </source>
</evidence>
<feature type="region of interest" description="Disordered" evidence="8">
    <location>
        <begin position="620"/>
        <end position="647"/>
    </location>
</feature>
<gene>
    <name evidence="9" type="primary">mltG_1</name>
    <name evidence="7" type="synonym">mltG</name>
    <name evidence="9" type="ORF">GCM10009863_03060</name>
</gene>
<evidence type="ECO:0000313" key="9">
    <source>
        <dbReference type="EMBL" id="GAA2593362.1"/>
    </source>
</evidence>
<keyword evidence="3 7" id="KW-1133">Transmembrane helix</keyword>
<evidence type="ECO:0000256" key="3">
    <source>
        <dbReference type="ARBA" id="ARBA00022989"/>
    </source>
</evidence>
<evidence type="ECO:0000256" key="8">
    <source>
        <dbReference type="SAM" id="MobiDB-lite"/>
    </source>
</evidence>
<feature type="compositionally biased region" description="Gly residues" evidence="8">
    <location>
        <begin position="126"/>
        <end position="149"/>
    </location>
</feature>
<feature type="region of interest" description="Disordered" evidence="8">
    <location>
        <begin position="1"/>
        <end position="201"/>
    </location>
</feature>
<keyword evidence="5 7" id="KW-0456">Lyase</keyword>
<keyword evidence="4 7" id="KW-0472">Membrane</keyword>
<comment type="caution">
    <text evidence="9">The sequence shown here is derived from an EMBL/GenBank/DDBJ whole genome shotgun (WGS) entry which is preliminary data.</text>
</comment>
<sequence>MTEYGWEPGSQPWHPDDPLYGDQERGGDRPDGWDPSAQGDYSGHSGYSQYPGAQQPHDPYHQYHQQQAQQYAYPQQYEHPQQAAQYGQQQEYQQQGYQQPQGYQQQQGYPDYQHPQQQPSPQHYGGWDGSQGGGLPYDPAYGGGQGGYDPGEYGTPQADPYGTGEHAAMAPTDLYGTGEHTVVHPADPYGTGEQQTIAPAGLQAGAAYPGYAESAQGYQQPGGYALPQPGRPGEHPGRDPQRGPADPDTGWDPGPDQGEHAFFSGRDEEDPDGYERYDEHDGGGGDGNNDGRGRQSGKSGKAKRRNGCACGLVALALVAGVGTVGYFGYDFYQSHFGSAPDYPGKGTGEVTVKIPEGASVAEMGQVLQREGVVKSPGAFVEAAGGKRGIQAGTYTLRKQMSGARAVELMLDPSSQNGLIIAEGWRAKRIYEEVDKKLDVAKGSTAKAAESGKLGLPKWAKGKPEGFLFPSRYSVGKNSKPEDVLREMVRRADAEYTRTGLEAESKKAGKTPEEVITIASLVQAEAQQDHEFGKVSRVIYNRLDKDMRLGFDSTINYAMGRSSLDTSISDTKYPSPYNTYLHKGLPPGPIGNPGHQAIEAALKPTKGDWLYFVTVRPGDTRFTADESEHSKNVEEFNREQRNKRGSGG</sequence>
<dbReference type="NCBIfam" id="TIGR00247">
    <property type="entry name" value="endolytic transglycosylase MltG"/>
    <property type="match status" value="1"/>
</dbReference>
<dbReference type="Gene3D" id="3.30.1490.480">
    <property type="entry name" value="Endolytic murein transglycosylase"/>
    <property type="match status" value="1"/>
</dbReference>
<dbReference type="CDD" id="cd08010">
    <property type="entry name" value="MltG_like"/>
    <property type="match status" value="1"/>
</dbReference>
<dbReference type="InterPro" id="IPR003770">
    <property type="entry name" value="MLTG-like"/>
</dbReference>
<feature type="compositionally biased region" description="Basic and acidic residues" evidence="8">
    <location>
        <begin position="273"/>
        <end position="293"/>
    </location>
</feature>
<feature type="compositionally biased region" description="Low complexity" evidence="8">
    <location>
        <begin position="54"/>
        <end position="125"/>
    </location>
</feature>
<dbReference type="Proteomes" id="UP001501447">
    <property type="component" value="Unassembled WGS sequence"/>
</dbReference>
<name>A0ABN3PM46_9ACTN</name>
<keyword evidence="1 7" id="KW-1003">Cell membrane</keyword>
<feature type="region of interest" description="Disordered" evidence="8">
    <location>
        <begin position="213"/>
        <end position="304"/>
    </location>
</feature>
<comment type="similarity">
    <text evidence="7">Belongs to the transglycosylase MltG family.</text>
</comment>
<dbReference type="EMBL" id="BAAARJ010000001">
    <property type="protein sequence ID" value="GAA2593362.1"/>
    <property type="molecule type" value="Genomic_DNA"/>
</dbReference>
<dbReference type="Pfam" id="PF02618">
    <property type="entry name" value="YceG"/>
    <property type="match status" value="1"/>
</dbReference>
<dbReference type="PANTHER" id="PTHR30518">
    <property type="entry name" value="ENDOLYTIC MUREIN TRANSGLYCOSYLASE"/>
    <property type="match status" value="1"/>
</dbReference>
<feature type="compositionally biased region" description="Basic and acidic residues" evidence="8">
    <location>
        <begin position="620"/>
        <end position="641"/>
    </location>
</feature>
<keyword evidence="10" id="KW-1185">Reference proteome</keyword>
<feature type="site" description="Important for catalytic activity" evidence="7">
    <location>
        <position position="524"/>
    </location>
</feature>
<dbReference type="EC" id="4.2.2.29" evidence="7"/>
<dbReference type="RefSeq" id="WP_344561306.1">
    <property type="nucleotide sequence ID" value="NZ_BAAARJ010000001.1"/>
</dbReference>
<feature type="transmembrane region" description="Helical" evidence="7">
    <location>
        <begin position="308"/>
        <end position="329"/>
    </location>
</feature>
<evidence type="ECO:0000256" key="5">
    <source>
        <dbReference type="ARBA" id="ARBA00023239"/>
    </source>
</evidence>
<proteinExistence type="inferred from homology"/>
<keyword evidence="6 7" id="KW-0961">Cell wall biogenesis/degradation</keyword>
<protein>
    <recommendedName>
        <fullName evidence="7">Endolytic murein transglycosylase</fullName>
        <ecNumber evidence="7">4.2.2.29</ecNumber>
    </recommendedName>
    <alternativeName>
        <fullName evidence="7">Peptidoglycan lytic transglycosylase</fullName>
    </alternativeName>
    <alternativeName>
        <fullName evidence="7">Peptidoglycan polymerization terminase</fullName>
    </alternativeName>
</protein>
<feature type="compositionally biased region" description="Basic and acidic residues" evidence="8">
    <location>
        <begin position="232"/>
        <end position="241"/>
    </location>
</feature>
<accession>A0ABN3PM46</accession>
<keyword evidence="2 7" id="KW-0812">Transmembrane</keyword>
<organism evidence="9 10">
    <name type="scientific">Streptomyces axinellae</name>
    <dbReference type="NCBI Taxonomy" id="552788"/>
    <lineage>
        <taxon>Bacteria</taxon>
        <taxon>Bacillati</taxon>
        <taxon>Actinomycetota</taxon>
        <taxon>Actinomycetes</taxon>
        <taxon>Kitasatosporales</taxon>
        <taxon>Streptomycetaceae</taxon>
        <taxon>Streptomyces</taxon>
    </lineage>
</organism>
<feature type="compositionally biased region" description="Basic and acidic residues" evidence="8">
    <location>
        <begin position="14"/>
        <end position="32"/>
    </location>
</feature>
<evidence type="ECO:0000256" key="7">
    <source>
        <dbReference type="HAMAP-Rule" id="MF_02065"/>
    </source>
</evidence>
<evidence type="ECO:0000256" key="2">
    <source>
        <dbReference type="ARBA" id="ARBA00022692"/>
    </source>
</evidence>
<comment type="catalytic activity">
    <reaction evidence="7">
        <text>a peptidoglycan chain = a peptidoglycan chain with N-acetyl-1,6-anhydromuramyl-[peptide] at the reducing end + a peptidoglycan chain with N-acetylglucosamine at the non-reducing end.</text>
        <dbReference type="EC" id="4.2.2.29"/>
    </reaction>
</comment>
<comment type="function">
    <text evidence="7">Functions as a peptidoglycan terminase that cleaves nascent peptidoglycan strands endolytically to terminate their elongation.</text>
</comment>
<evidence type="ECO:0000256" key="1">
    <source>
        <dbReference type="ARBA" id="ARBA00022475"/>
    </source>
</evidence>
<comment type="subcellular location">
    <subcellularLocation>
        <location evidence="7">Cell membrane</location>
        <topology evidence="7">Single-pass membrane protein</topology>
    </subcellularLocation>
</comment>
<evidence type="ECO:0000313" key="10">
    <source>
        <dbReference type="Proteomes" id="UP001501447"/>
    </source>
</evidence>
<dbReference type="PANTHER" id="PTHR30518:SF2">
    <property type="entry name" value="ENDOLYTIC MUREIN TRANSGLYCOSYLASE"/>
    <property type="match status" value="1"/>
</dbReference>